<organism evidence="3 4">
    <name type="scientific">Hyalella azteca</name>
    <name type="common">Amphipod</name>
    <dbReference type="NCBI Taxonomy" id="294128"/>
    <lineage>
        <taxon>Eukaryota</taxon>
        <taxon>Metazoa</taxon>
        <taxon>Ecdysozoa</taxon>
        <taxon>Arthropoda</taxon>
        <taxon>Crustacea</taxon>
        <taxon>Multicrustacea</taxon>
        <taxon>Malacostraca</taxon>
        <taxon>Eumalacostraca</taxon>
        <taxon>Peracarida</taxon>
        <taxon>Amphipoda</taxon>
        <taxon>Senticaudata</taxon>
        <taxon>Talitrida</taxon>
        <taxon>Talitroidea</taxon>
        <taxon>Hyalellidae</taxon>
        <taxon>Hyalella</taxon>
    </lineage>
</organism>
<dbReference type="OMA" id="TEYMESS"/>
<feature type="domain" description="Methyltransferase FkbM" evidence="2">
    <location>
        <begin position="135"/>
        <end position="288"/>
    </location>
</feature>
<dbReference type="KEGG" id="hazt:108675939"/>
<protein>
    <submittedName>
        <fullName evidence="4">Uncharacterized protein LOC108675939 isoform X1</fullName>
    </submittedName>
</protein>
<dbReference type="GO" id="GO:0005794">
    <property type="term" value="C:Golgi apparatus"/>
    <property type="evidence" value="ECO:0007669"/>
    <property type="project" value="TreeGrafter"/>
</dbReference>
<dbReference type="GeneID" id="108675939"/>
<dbReference type="GO" id="GO:0005886">
    <property type="term" value="C:plasma membrane"/>
    <property type="evidence" value="ECO:0007669"/>
    <property type="project" value="TreeGrafter"/>
</dbReference>
<gene>
    <name evidence="4" type="primary">LOC108675939</name>
</gene>
<keyword evidence="1" id="KW-1133">Transmembrane helix</keyword>
<feature type="transmembrane region" description="Helical" evidence="1">
    <location>
        <begin position="12"/>
        <end position="30"/>
    </location>
</feature>
<dbReference type="PANTHER" id="PTHR34009:SF2">
    <property type="entry name" value="PROTEIN STAR"/>
    <property type="match status" value="1"/>
</dbReference>
<keyword evidence="3" id="KW-1185">Reference proteome</keyword>
<dbReference type="SUPFAM" id="SSF53335">
    <property type="entry name" value="S-adenosyl-L-methionine-dependent methyltransferases"/>
    <property type="match status" value="1"/>
</dbReference>
<dbReference type="InterPro" id="IPR006342">
    <property type="entry name" value="FkbM_mtfrase"/>
</dbReference>
<dbReference type="OrthoDB" id="6381097at2759"/>
<evidence type="ECO:0000259" key="2">
    <source>
        <dbReference type="Pfam" id="PF05050"/>
    </source>
</evidence>
<dbReference type="InterPro" id="IPR029063">
    <property type="entry name" value="SAM-dependent_MTases_sf"/>
</dbReference>
<dbReference type="InterPro" id="IPR053202">
    <property type="entry name" value="EGF_Rcpt_Signaling_Reg"/>
</dbReference>
<dbReference type="GO" id="GO:0031902">
    <property type="term" value="C:late endosome membrane"/>
    <property type="evidence" value="ECO:0007669"/>
    <property type="project" value="TreeGrafter"/>
</dbReference>
<dbReference type="Pfam" id="PF05050">
    <property type="entry name" value="Methyltransf_21"/>
    <property type="match status" value="1"/>
</dbReference>
<dbReference type="Proteomes" id="UP000694843">
    <property type="component" value="Unplaced"/>
</dbReference>
<dbReference type="GO" id="GO:0005789">
    <property type="term" value="C:endoplasmic reticulum membrane"/>
    <property type="evidence" value="ECO:0007669"/>
    <property type="project" value="TreeGrafter"/>
</dbReference>
<proteinExistence type="predicted"/>
<dbReference type="Gene3D" id="3.40.50.150">
    <property type="entry name" value="Vaccinia Virus protein VP39"/>
    <property type="match status" value="1"/>
</dbReference>
<keyword evidence="1" id="KW-0812">Transmembrane</keyword>
<evidence type="ECO:0000313" key="4">
    <source>
        <dbReference type="RefSeq" id="XP_018019481.1"/>
    </source>
</evidence>
<dbReference type="GO" id="GO:0016197">
    <property type="term" value="P:endosomal transport"/>
    <property type="evidence" value="ECO:0007669"/>
    <property type="project" value="TreeGrafter"/>
</dbReference>
<dbReference type="GO" id="GO:0006888">
    <property type="term" value="P:endoplasmic reticulum to Golgi vesicle-mediated transport"/>
    <property type="evidence" value="ECO:0007669"/>
    <property type="project" value="TreeGrafter"/>
</dbReference>
<dbReference type="PANTHER" id="PTHR34009">
    <property type="entry name" value="PROTEIN STAR"/>
    <property type="match status" value="1"/>
</dbReference>
<accession>A0A8B7P375</accession>
<evidence type="ECO:0000256" key="1">
    <source>
        <dbReference type="SAM" id="Phobius"/>
    </source>
</evidence>
<evidence type="ECO:0000313" key="3">
    <source>
        <dbReference type="Proteomes" id="UP000694843"/>
    </source>
</evidence>
<dbReference type="AlphaFoldDB" id="A0A8B7P375"/>
<keyword evidence="1" id="KW-0472">Membrane</keyword>
<sequence length="322" mass="36057">MMEKRFGIHASKTSFLCLLCIVSIIFWMILKTARNDTELVTTTLSAEVLRSLNCPEPQAGDQVSFAIADVMSGRAILKQHEPKLIEIIRTKYLKPPSLKPYQLLTGKDNPSQVGQPTEILKILGRIRDGFFIESGAFDGEVYSNSLVLEKTLGWRGLLVEGDPKNYDLLLQKNRKAWSVGACLSTKPYPHSVMFKQSGTVGQIKGDVDDSAANKDGVVEVQCLPIYSILLALNVTTVHYFSLDVEGVELEVLKTIPWDKVDIQTLSVENLHGAWSKADLKSFMEQQGYWTYNDVAKFTAAAYDFIFVKDTFKTKEDYLSQIA</sequence>
<name>A0A8B7P375_HYAAZ</name>
<dbReference type="RefSeq" id="XP_018019481.1">
    <property type="nucleotide sequence ID" value="XM_018163992.2"/>
</dbReference>
<reference evidence="4" key="1">
    <citation type="submission" date="2025-08" db="UniProtKB">
        <authorList>
            <consortium name="RefSeq"/>
        </authorList>
    </citation>
    <scope>IDENTIFICATION</scope>
    <source>
        <tissue evidence="4">Whole organism</tissue>
    </source>
</reference>